<gene>
    <name evidence="1" type="ORF">JI435_441770</name>
</gene>
<organism evidence="1 2">
    <name type="scientific">Phaeosphaeria nodorum (strain SN15 / ATCC MYA-4574 / FGSC 10173)</name>
    <name type="common">Glume blotch fungus</name>
    <name type="synonym">Parastagonospora nodorum</name>
    <dbReference type="NCBI Taxonomy" id="321614"/>
    <lineage>
        <taxon>Eukaryota</taxon>
        <taxon>Fungi</taxon>
        <taxon>Dikarya</taxon>
        <taxon>Ascomycota</taxon>
        <taxon>Pezizomycotina</taxon>
        <taxon>Dothideomycetes</taxon>
        <taxon>Pleosporomycetidae</taxon>
        <taxon>Pleosporales</taxon>
        <taxon>Pleosporineae</taxon>
        <taxon>Phaeosphaeriaceae</taxon>
        <taxon>Parastagonospora</taxon>
    </lineage>
</organism>
<dbReference type="KEGG" id="pno:SNOG_10060"/>
<dbReference type="EMBL" id="CP069037">
    <property type="protein sequence ID" value="QRD03282.1"/>
    <property type="molecule type" value="Genomic_DNA"/>
</dbReference>
<keyword evidence="2" id="KW-1185">Reference proteome</keyword>
<sequence length="156" mass="17863">MPGQINPRPLEDRLVALLLVFQEDPTDGHDHDECEEGDCDGRTSQAVEILAQNLAFLIRNKDDAYGRAIHPEDIFVTMLSWDRYLKGMDDGTLAVLVRTAKTTKVLQVRVEPKEKVLEKWSRRWTRCFSRPCCLFKGSIWARSSYHSLDPTICDIA</sequence>
<evidence type="ECO:0000313" key="2">
    <source>
        <dbReference type="Proteomes" id="UP000663193"/>
    </source>
</evidence>
<dbReference type="Proteomes" id="UP000663193">
    <property type="component" value="Chromosome 15"/>
</dbReference>
<accession>A0A7U2FDI3</accession>
<dbReference type="AlphaFoldDB" id="A0A7U2FDI3"/>
<protein>
    <submittedName>
        <fullName evidence="1">Uncharacterized protein</fullName>
    </submittedName>
</protein>
<dbReference type="RefSeq" id="XP_001800343.1">
    <property type="nucleotide sequence ID" value="XM_001800291.1"/>
</dbReference>
<proteinExistence type="predicted"/>
<evidence type="ECO:0000313" key="1">
    <source>
        <dbReference type="EMBL" id="QRD03282.1"/>
    </source>
</evidence>
<reference evidence="2" key="1">
    <citation type="journal article" date="2021" name="BMC Genomics">
        <title>Chromosome-level genome assembly and manually-curated proteome of model necrotroph Parastagonospora nodorum Sn15 reveals a genome-wide trove of candidate effector homologs, and redundancy of virulence-related functions within an accessory chromosome.</title>
        <authorList>
            <person name="Bertazzoni S."/>
            <person name="Jones D.A.B."/>
            <person name="Phan H.T."/>
            <person name="Tan K.-C."/>
            <person name="Hane J.K."/>
        </authorList>
    </citation>
    <scope>NUCLEOTIDE SEQUENCE [LARGE SCALE GENOMIC DNA]</scope>
    <source>
        <strain evidence="2">SN15 / ATCC MYA-4574 / FGSC 10173)</strain>
    </source>
</reference>
<dbReference type="VEuPathDB" id="FungiDB:JI435_441770"/>
<name>A0A7U2FDI3_PHANO</name>